<dbReference type="RefSeq" id="WP_061080128.1">
    <property type="nucleotide sequence ID" value="NZ_JAAXPG010000020.1"/>
</dbReference>
<dbReference type="AlphaFoldDB" id="A0A7X6RRH2"/>
<feature type="region of interest" description="Disordered" evidence="1">
    <location>
        <begin position="443"/>
        <end position="464"/>
    </location>
</feature>
<evidence type="ECO:0000313" key="2">
    <source>
        <dbReference type="EMBL" id="NKY99985.1"/>
    </source>
</evidence>
<dbReference type="Pfam" id="PF14025">
    <property type="entry name" value="DUF4241"/>
    <property type="match status" value="2"/>
</dbReference>
<organism evidence="2 3">
    <name type="scientific">Nocardiopsis alborubida</name>
    <dbReference type="NCBI Taxonomy" id="146802"/>
    <lineage>
        <taxon>Bacteria</taxon>
        <taxon>Bacillati</taxon>
        <taxon>Actinomycetota</taxon>
        <taxon>Actinomycetes</taxon>
        <taxon>Streptosporangiales</taxon>
        <taxon>Nocardiopsidaceae</taxon>
        <taxon>Nocardiopsis</taxon>
    </lineage>
</organism>
<accession>A0A7X6RRH2</accession>
<sequence length="514" mass="56820">MPTTPTPLEVVYCEGWDPATTAPVGLLDTATARARDGAGEQYAVLVRTPDAAPLVLLEISWADRHCGIWLFDAEGRCHTHHRYTRAEGDGELLLSHGFQWNQPPRGAMPDRRDGWTVKVETLNRERGLYRYQTQHGGGLMSVNRAPDPELARVVTLPAPPFGDWVSLLRAHPVLTEGELRLSEAAVEPGGAPVAAPWTPPRPLAPRRVDDLFRPGNRFTSSWYPGTGTVAVRDIGTVNLPTGRVMVYDPGSLSFAKDTEAFTVPLPPGEHPTRLSLLHLGQDGDEETTCVMALRVDVRSLEAFPVASWEMALRPGQDPHDLDEDHFYGVGVDGGQIGITDAACLPYFTGLFDDFRAYERIFYGLHEEELQAIRDRERLWQETARALIARPEFHPAVRDAFMEAIGLSPDDERYDQYRSNHNLLRLAHAVVNSTDPDLAALDDPVQQARDTSPWSRRLPDPKTGGDLTVVPSGWGDGSYPVWIGRTEDGRVRSLVVDMLVLESAEPVTDGEPTTP</sequence>
<reference evidence="2 3" key="1">
    <citation type="submission" date="2020-04" db="EMBL/GenBank/DDBJ databases">
        <title>MicrobeNet Type strains.</title>
        <authorList>
            <person name="Nicholson A.C."/>
        </authorList>
    </citation>
    <scope>NUCLEOTIDE SEQUENCE [LARGE SCALE GENOMIC DNA]</scope>
    <source>
        <strain evidence="2 3">ATCC 23612</strain>
    </source>
</reference>
<dbReference type="Proteomes" id="UP000553209">
    <property type="component" value="Unassembled WGS sequence"/>
</dbReference>
<gene>
    <name evidence="2" type="ORF">HGB44_20270</name>
</gene>
<keyword evidence="3" id="KW-1185">Reference proteome</keyword>
<name>A0A7X6RRH2_9ACTN</name>
<proteinExistence type="predicted"/>
<dbReference type="InterPro" id="IPR025335">
    <property type="entry name" value="DUF4241"/>
</dbReference>
<protein>
    <submittedName>
        <fullName evidence="2">DUF4241 domain-containing protein</fullName>
    </submittedName>
</protein>
<comment type="caution">
    <text evidence="2">The sequence shown here is derived from an EMBL/GenBank/DDBJ whole genome shotgun (WGS) entry which is preliminary data.</text>
</comment>
<evidence type="ECO:0000256" key="1">
    <source>
        <dbReference type="SAM" id="MobiDB-lite"/>
    </source>
</evidence>
<evidence type="ECO:0000313" key="3">
    <source>
        <dbReference type="Proteomes" id="UP000553209"/>
    </source>
</evidence>
<dbReference type="EMBL" id="JAAXPG010000020">
    <property type="protein sequence ID" value="NKY99985.1"/>
    <property type="molecule type" value="Genomic_DNA"/>
</dbReference>